<keyword evidence="2" id="KW-1185">Reference proteome</keyword>
<dbReference type="Proteomes" id="UP001218638">
    <property type="component" value="Chromosome"/>
</dbReference>
<dbReference type="KEGG" id="slom:PXH66_20980"/>
<sequence length="151" mass="17003">MIDGFAALTHGASFLTRDVDVCVVLSPENVARLRETFRDWNPRHRMTPQRLSFLTHPEEGQPLQNLYLETDHGIIDFLSSVLGVGDFSRLRERAEIVEVDGKEYPIIGLADLITAKEALSRDKDVMTAKELRVIAAKRGIALDSKEDSRLE</sequence>
<gene>
    <name evidence="1" type="ORF">PXH66_20980</name>
</gene>
<reference evidence="1" key="1">
    <citation type="submission" date="2023-03" db="EMBL/GenBank/DDBJ databases">
        <title>Lomoglobus Profundus gen. nov., sp. nov., a novel member of the phylum Verrucomicrobia, isolated from deep-marine sediment of South China Sea.</title>
        <authorList>
            <person name="Ahmad T."/>
            <person name="Ishaq S.E."/>
            <person name="Wang F."/>
        </authorList>
    </citation>
    <scope>NUCLEOTIDE SEQUENCE</scope>
    <source>
        <strain evidence="1">LMO-M01</strain>
    </source>
</reference>
<accession>A0AAE9ZVG6</accession>
<dbReference type="InterPro" id="IPR043519">
    <property type="entry name" value="NT_sf"/>
</dbReference>
<name>A0AAE9ZVG6_9BACT</name>
<dbReference type="Gene3D" id="3.30.460.40">
    <property type="match status" value="1"/>
</dbReference>
<dbReference type="EMBL" id="CP119075">
    <property type="protein sequence ID" value="WED64827.1"/>
    <property type="molecule type" value="Genomic_DNA"/>
</dbReference>
<evidence type="ECO:0000313" key="1">
    <source>
        <dbReference type="EMBL" id="WED64827.1"/>
    </source>
</evidence>
<evidence type="ECO:0000313" key="2">
    <source>
        <dbReference type="Proteomes" id="UP001218638"/>
    </source>
</evidence>
<protein>
    <submittedName>
        <fullName evidence="1">Nucleotidyltransferase</fullName>
    </submittedName>
</protein>
<dbReference type="SUPFAM" id="SSF81301">
    <property type="entry name" value="Nucleotidyltransferase"/>
    <property type="match status" value="1"/>
</dbReference>
<organism evidence="1 2">
    <name type="scientific">Synoicihabitans lomoniglobus</name>
    <dbReference type="NCBI Taxonomy" id="2909285"/>
    <lineage>
        <taxon>Bacteria</taxon>
        <taxon>Pseudomonadati</taxon>
        <taxon>Verrucomicrobiota</taxon>
        <taxon>Opitutia</taxon>
        <taxon>Opitutales</taxon>
        <taxon>Opitutaceae</taxon>
        <taxon>Synoicihabitans</taxon>
    </lineage>
</organism>
<dbReference type="AlphaFoldDB" id="A0AAE9ZVG6"/>
<proteinExistence type="predicted"/>
<dbReference type="RefSeq" id="WP_330931909.1">
    <property type="nucleotide sequence ID" value="NZ_CP119075.1"/>
</dbReference>